<dbReference type="GO" id="GO:0034220">
    <property type="term" value="P:monoatomic ion transmembrane transport"/>
    <property type="evidence" value="ECO:0007669"/>
    <property type="project" value="UniProtKB-KW"/>
</dbReference>
<accession>A0A0H5P490</accession>
<geneLocation type="plasmid" evidence="3">
    <name>2</name>
</geneLocation>
<dbReference type="Pfam" id="PF07885">
    <property type="entry name" value="Ion_trans_2"/>
    <property type="match status" value="1"/>
</dbReference>
<dbReference type="SUPFAM" id="SSF81324">
    <property type="entry name" value="Voltage-gated potassium channels"/>
    <property type="match status" value="1"/>
</dbReference>
<dbReference type="InterPro" id="IPR013099">
    <property type="entry name" value="K_chnl_dom"/>
</dbReference>
<dbReference type="Gene3D" id="1.10.287.70">
    <property type="match status" value="1"/>
</dbReference>
<evidence type="ECO:0000313" key="3">
    <source>
        <dbReference type="EMBL" id="CRY82338.1"/>
    </source>
</evidence>
<dbReference type="EMBL" id="LN868939">
    <property type="protein sequence ID" value="CRY82338.1"/>
    <property type="molecule type" value="Genomic_DNA"/>
</dbReference>
<feature type="transmembrane region" description="Helical" evidence="1">
    <location>
        <begin position="39"/>
        <end position="58"/>
    </location>
</feature>
<feature type="transmembrane region" description="Helical" evidence="1">
    <location>
        <begin position="145"/>
        <end position="164"/>
    </location>
</feature>
<evidence type="ECO:0000259" key="2">
    <source>
        <dbReference type="Pfam" id="PF07885"/>
    </source>
</evidence>
<feature type="transmembrane region" description="Helical" evidence="1">
    <location>
        <begin position="78"/>
        <end position="95"/>
    </location>
</feature>
<dbReference type="Proteomes" id="UP000057820">
    <property type="component" value="Plasmid 2"/>
</dbReference>
<feature type="transmembrane region" description="Helical" evidence="1">
    <location>
        <begin position="10"/>
        <end position="27"/>
    </location>
</feature>
<keyword evidence="3" id="KW-0407">Ion channel</keyword>
<dbReference type="RefSeq" id="WP_060594356.1">
    <property type="nucleotide sequence ID" value="NZ_CP031418.1"/>
</dbReference>
<feature type="transmembrane region" description="Helical" evidence="1">
    <location>
        <begin position="115"/>
        <end position="133"/>
    </location>
</feature>
<organism evidence="3 4">
    <name type="scientific">Nocardia farcinica</name>
    <dbReference type="NCBI Taxonomy" id="37329"/>
    <lineage>
        <taxon>Bacteria</taxon>
        <taxon>Bacillati</taxon>
        <taxon>Actinomycetota</taxon>
        <taxon>Actinomycetes</taxon>
        <taxon>Mycobacteriales</taxon>
        <taxon>Nocardiaceae</taxon>
        <taxon>Nocardia</taxon>
    </lineage>
</organism>
<dbReference type="AlphaFoldDB" id="A0A0H5P490"/>
<gene>
    <name evidence="3" type="ORF">ERS450000_04905</name>
</gene>
<keyword evidence="1" id="KW-0472">Membrane</keyword>
<protein>
    <submittedName>
        <fullName evidence="3">Voltage-gated potassium channel</fullName>
    </submittedName>
</protein>
<keyword evidence="1" id="KW-0812">Transmembrane</keyword>
<evidence type="ECO:0000256" key="1">
    <source>
        <dbReference type="SAM" id="Phobius"/>
    </source>
</evidence>
<keyword evidence="3" id="KW-0614">Plasmid</keyword>
<name>A0A0H5P490_NOCFR</name>
<keyword evidence="3" id="KW-0406">Ion transport</keyword>
<evidence type="ECO:0000313" key="4">
    <source>
        <dbReference type="Proteomes" id="UP000057820"/>
    </source>
</evidence>
<keyword evidence="3" id="KW-0813">Transport</keyword>
<proteinExistence type="predicted"/>
<dbReference type="KEGG" id="nfr:ERS450000_04905"/>
<keyword evidence="1" id="KW-1133">Transmembrane helix</keyword>
<feature type="domain" description="Potassium channel" evidence="2">
    <location>
        <begin position="83"/>
        <end position="164"/>
    </location>
</feature>
<reference evidence="4" key="1">
    <citation type="submission" date="2015-03" db="EMBL/GenBank/DDBJ databases">
        <authorList>
            <consortium name="Pathogen Informatics"/>
        </authorList>
    </citation>
    <scope>NUCLEOTIDE SEQUENCE [LARGE SCALE GENOMIC DNA]</scope>
    <source>
        <strain evidence="4">NCTC11134</strain>
        <plasmid evidence="4">2</plasmid>
    </source>
</reference>
<sequence length="174" mass="19067">MTSTRTRARVLHNGAALLCALLLYYGLPLDWGTDTPVLTRVFGLVAFLAGLGGTVWLAARQLRRYLAAPEGPGRQVDGILLVLMVVIVFFALFYYRLEVHDPGQFAGLETRTDALYYTIVTLGTVGFGDIHAVGQAARVAVMVQIVFDLVVIGTLLAVMTTTIMRRLDADRPRE</sequence>